<gene>
    <name evidence="6" type="ORF">JOL79_19835</name>
</gene>
<evidence type="ECO:0000259" key="5">
    <source>
        <dbReference type="Pfam" id="PF13399"/>
    </source>
</evidence>
<feature type="domain" description="Cell envelope-related transcriptional attenuator" evidence="4">
    <location>
        <begin position="323"/>
        <end position="478"/>
    </location>
</feature>
<feature type="compositionally biased region" description="Low complexity" evidence="2">
    <location>
        <begin position="564"/>
        <end position="590"/>
    </location>
</feature>
<feature type="transmembrane region" description="Helical" evidence="3">
    <location>
        <begin position="245"/>
        <end position="268"/>
    </location>
</feature>
<feature type="domain" description="LytR/CpsA/Psr regulator C-terminal" evidence="5">
    <location>
        <begin position="590"/>
        <end position="701"/>
    </location>
</feature>
<dbReference type="Gene3D" id="3.40.630.190">
    <property type="entry name" value="LCP protein"/>
    <property type="match status" value="1"/>
</dbReference>
<keyword evidence="7" id="KW-1185">Reference proteome</keyword>
<keyword evidence="3" id="KW-0472">Membrane</keyword>
<evidence type="ECO:0000256" key="1">
    <source>
        <dbReference type="ARBA" id="ARBA00006068"/>
    </source>
</evidence>
<dbReference type="Pfam" id="PF13399">
    <property type="entry name" value="LytR_C"/>
    <property type="match status" value="1"/>
</dbReference>
<feature type="region of interest" description="Disordered" evidence="2">
    <location>
        <begin position="662"/>
        <end position="688"/>
    </location>
</feature>
<feature type="compositionally biased region" description="Basic and acidic residues" evidence="2">
    <location>
        <begin position="149"/>
        <end position="184"/>
    </location>
</feature>
<protein>
    <submittedName>
        <fullName evidence="6">LCP family protein</fullName>
    </submittedName>
</protein>
<dbReference type="AlphaFoldDB" id="A0A941AKG3"/>
<dbReference type="EMBL" id="JAFCNB010000010">
    <property type="protein sequence ID" value="MBP2706062.1"/>
    <property type="molecule type" value="Genomic_DNA"/>
</dbReference>
<feature type="compositionally biased region" description="Basic and acidic residues" evidence="2">
    <location>
        <begin position="201"/>
        <end position="228"/>
    </location>
</feature>
<evidence type="ECO:0000256" key="2">
    <source>
        <dbReference type="SAM" id="MobiDB-lite"/>
    </source>
</evidence>
<dbReference type="PANTHER" id="PTHR33392:SF6">
    <property type="entry name" value="POLYISOPRENYL-TEICHOIC ACID--PEPTIDOGLYCAN TEICHOIC ACID TRANSFERASE TAGU"/>
    <property type="match status" value="1"/>
</dbReference>
<sequence>MSGRRRAGGSGRDEEPPADQRVWGPADSGQDAYGPDAGGRRRGGGRGGAVPPEQDARGRRPRRDDPFQPTGRDAGGYDPASYPTPAYGTGYDGTGYDGAGQGGAGYDRAGYESAGYGGGHGARGPQNAGHQSAGYPPAGYQDGGYQDAGYRDAGYDDGREGRRGGRRDGRSPEGRADGRAHPQADDDLLDEDPPKRRRRRRGDDADDTGHASHTDAHGDGHGDGDGGSRRRRGGAGGGGKKGLGVVGWIAVVMTSVLVIGTLTAYKLYRDAFGLLNRTAGTDNLDTNRPENATGAINVLLVGSDSRAGDNKKYGQHLVNDGERTDTIMMLHVSPNRDTATLLSFPRDSMVMIPTCNNAHGVAVPAHMGMINSAFSDGGMICTRRTIESLTKIPVDHFVKVDFTGFKNIVNALGGIQICLPQAVNDHASKLTLSAGKHLVKGEQALAYVRLRHGLGDGSDISRIKRQQVFISQVVKKATSSALLTDIPKLTGFIQAAAKSVTMDNDLDAETLINIARSASKLSAKGFKATTVPWEAYPPNPNRVQWKQPDADNLFNAVRSDTQVTPTTPTPSAAASPGAKPSAPTVTKPQQVKVQVFNGTNTALRAKEVAEALSAQGFKVVGVGDARKPDGTDQPKTMVRYTGPGWDSAKILTGKLLNTVTPETGKAATGPVQPFTPSSPPPDAPKGRVPGPIIQLVIGADWQGVRTPLDLGDNAVTSETNPCSG</sequence>
<dbReference type="RefSeq" id="WP_210157328.1">
    <property type="nucleotide sequence ID" value="NZ_JAFCNB010000010.1"/>
</dbReference>
<feature type="compositionally biased region" description="Gly residues" evidence="2">
    <location>
        <begin position="90"/>
        <end position="105"/>
    </location>
</feature>
<feature type="region of interest" description="Disordered" evidence="2">
    <location>
        <begin position="561"/>
        <end position="590"/>
    </location>
</feature>
<feature type="compositionally biased region" description="Basic and acidic residues" evidence="2">
    <location>
        <begin position="54"/>
        <end position="66"/>
    </location>
</feature>
<evidence type="ECO:0000313" key="7">
    <source>
        <dbReference type="Proteomes" id="UP000674234"/>
    </source>
</evidence>
<organism evidence="6 7">
    <name type="scientific">Microbispora oryzae</name>
    <dbReference type="NCBI Taxonomy" id="2806554"/>
    <lineage>
        <taxon>Bacteria</taxon>
        <taxon>Bacillati</taxon>
        <taxon>Actinomycetota</taxon>
        <taxon>Actinomycetes</taxon>
        <taxon>Streptosporangiales</taxon>
        <taxon>Streptosporangiaceae</taxon>
        <taxon>Microbispora</taxon>
    </lineage>
</organism>
<feature type="compositionally biased region" description="Low complexity" evidence="2">
    <location>
        <begin position="139"/>
        <end position="148"/>
    </location>
</feature>
<evidence type="ECO:0000313" key="6">
    <source>
        <dbReference type="EMBL" id="MBP2706062.1"/>
    </source>
</evidence>
<dbReference type="InterPro" id="IPR004474">
    <property type="entry name" value="LytR_CpsA_psr"/>
</dbReference>
<dbReference type="InterPro" id="IPR027381">
    <property type="entry name" value="LytR/CpsA/Psr_C"/>
</dbReference>
<comment type="similarity">
    <text evidence="1">Belongs to the LytR/CpsA/Psr (LCP) family.</text>
</comment>
<dbReference type="Proteomes" id="UP000674234">
    <property type="component" value="Unassembled WGS sequence"/>
</dbReference>
<reference evidence="6" key="1">
    <citation type="submission" date="2021-02" db="EMBL/GenBank/DDBJ databases">
        <title>Draft genome sequence of Microbispora sp. RL4-1S isolated from rice leaves in Thailand.</title>
        <authorList>
            <person name="Muangham S."/>
            <person name="Duangmal K."/>
        </authorList>
    </citation>
    <scope>NUCLEOTIDE SEQUENCE</scope>
    <source>
        <strain evidence="6">RL4-1S</strain>
    </source>
</reference>
<feature type="region of interest" description="Disordered" evidence="2">
    <location>
        <begin position="1"/>
        <end position="239"/>
    </location>
</feature>
<evidence type="ECO:0000259" key="4">
    <source>
        <dbReference type="Pfam" id="PF03816"/>
    </source>
</evidence>
<comment type="caution">
    <text evidence="6">The sequence shown here is derived from an EMBL/GenBank/DDBJ whole genome shotgun (WGS) entry which is preliminary data.</text>
</comment>
<proteinExistence type="inferred from homology"/>
<keyword evidence="3" id="KW-0812">Transmembrane</keyword>
<dbReference type="PANTHER" id="PTHR33392">
    <property type="entry name" value="POLYISOPRENYL-TEICHOIC ACID--PEPTIDOGLYCAN TEICHOIC ACID TRANSFERASE TAGU"/>
    <property type="match status" value="1"/>
</dbReference>
<dbReference type="Pfam" id="PF03816">
    <property type="entry name" value="LytR_cpsA_psr"/>
    <property type="match status" value="1"/>
</dbReference>
<name>A0A941AKG3_9ACTN</name>
<dbReference type="InterPro" id="IPR050922">
    <property type="entry name" value="LytR/CpsA/Psr_CW_biosynth"/>
</dbReference>
<keyword evidence="3" id="KW-1133">Transmembrane helix</keyword>
<accession>A0A941AKG3</accession>
<evidence type="ECO:0000256" key="3">
    <source>
        <dbReference type="SAM" id="Phobius"/>
    </source>
</evidence>
<dbReference type="NCBIfam" id="TIGR00350">
    <property type="entry name" value="lytR_cpsA_psr"/>
    <property type="match status" value="1"/>
</dbReference>
<dbReference type="Gene3D" id="3.30.70.2390">
    <property type="match status" value="1"/>
</dbReference>